<dbReference type="GO" id="GO:0003677">
    <property type="term" value="F:DNA binding"/>
    <property type="evidence" value="ECO:0007669"/>
    <property type="project" value="UniProtKB-KW"/>
</dbReference>
<dbReference type="AlphaFoldDB" id="A0A852WIJ6"/>
<dbReference type="Gene3D" id="1.10.10.10">
    <property type="entry name" value="Winged helix-like DNA-binding domain superfamily/Winged helix DNA-binding domain"/>
    <property type="match status" value="1"/>
</dbReference>
<evidence type="ECO:0000259" key="2">
    <source>
        <dbReference type="PROSITE" id="PS50995"/>
    </source>
</evidence>
<comment type="caution">
    <text evidence="3">The sequence shown here is derived from an EMBL/GenBank/DDBJ whole genome shotgun (WGS) entry which is preliminary data.</text>
</comment>
<protein>
    <submittedName>
        <fullName evidence="3">DNA-binding MarR family transcriptional regulator</fullName>
    </submittedName>
</protein>
<dbReference type="InterPro" id="IPR039422">
    <property type="entry name" value="MarR/SlyA-like"/>
</dbReference>
<sequence length="196" mass="21733">MSTPSGEPQWLSEDEQRAWRAYLRGSRLIEEALDRDLQSHGVQLTEYEIISMLSESPARRLRMSSLADLVVQSRSRLTHTASRLEKRGWVVRESCLDDRRGVELVLTDAGWQAVQDMARVHVASVRRAVIDPVPAPLFKALGEAMDVIRTVLAPGGDEGEHPAVAREAVALEAHGPNQTRIPQAQTQGQTQPQTQA</sequence>
<dbReference type="Proteomes" id="UP000573599">
    <property type="component" value="Unassembled WGS sequence"/>
</dbReference>
<proteinExistence type="predicted"/>
<dbReference type="InterPro" id="IPR036390">
    <property type="entry name" value="WH_DNA-bd_sf"/>
</dbReference>
<dbReference type="InterPro" id="IPR036388">
    <property type="entry name" value="WH-like_DNA-bd_sf"/>
</dbReference>
<dbReference type="GO" id="GO:0006950">
    <property type="term" value="P:response to stress"/>
    <property type="evidence" value="ECO:0007669"/>
    <property type="project" value="TreeGrafter"/>
</dbReference>
<feature type="domain" description="HTH marR-type" evidence="2">
    <location>
        <begin position="15"/>
        <end position="153"/>
    </location>
</feature>
<feature type="region of interest" description="Disordered" evidence="1">
    <location>
        <begin position="172"/>
        <end position="196"/>
    </location>
</feature>
<evidence type="ECO:0000313" key="4">
    <source>
        <dbReference type="Proteomes" id="UP000573599"/>
    </source>
</evidence>
<dbReference type="InterPro" id="IPR000835">
    <property type="entry name" value="HTH_MarR-typ"/>
</dbReference>
<evidence type="ECO:0000313" key="3">
    <source>
        <dbReference type="EMBL" id="NYG06474.1"/>
    </source>
</evidence>
<dbReference type="EMBL" id="JACCAB010000001">
    <property type="protein sequence ID" value="NYG06474.1"/>
    <property type="molecule type" value="Genomic_DNA"/>
</dbReference>
<dbReference type="PANTHER" id="PTHR33164">
    <property type="entry name" value="TRANSCRIPTIONAL REGULATOR, MARR FAMILY"/>
    <property type="match status" value="1"/>
</dbReference>
<evidence type="ECO:0000256" key="1">
    <source>
        <dbReference type="SAM" id="MobiDB-lite"/>
    </source>
</evidence>
<feature type="compositionally biased region" description="Low complexity" evidence="1">
    <location>
        <begin position="182"/>
        <end position="196"/>
    </location>
</feature>
<dbReference type="SUPFAM" id="SSF46785">
    <property type="entry name" value="Winged helix' DNA-binding domain"/>
    <property type="match status" value="1"/>
</dbReference>
<dbReference type="Pfam" id="PF01047">
    <property type="entry name" value="MarR"/>
    <property type="match status" value="1"/>
</dbReference>
<dbReference type="RefSeq" id="WP_179420949.1">
    <property type="nucleotide sequence ID" value="NZ_JACCAB010000001.1"/>
</dbReference>
<reference evidence="3 4" key="1">
    <citation type="submission" date="2020-07" db="EMBL/GenBank/DDBJ databases">
        <title>Sequencing the genomes of 1000 actinobacteria strains.</title>
        <authorList>
            <person name="Klenk H.-P."/>
        </authorList>
    </citation>
    <scope>NUCLEOTIDE SEQUENCE [LARGE SCALE GENOMIC DNA]</scope>
    <source>
        <strain evidence="3 4">DSM 23987</strain>
    </source>
</reference>
<dbReference type="PANTHER" id="PTHR33164:SF99">
    <property type="entry name" value="MARR FAMILY REGULATORY PROTEIN"/>
    <property type="match status" value="1"/>
</dbReference>
<organism evidence="3 4">
    <name type="scientific">Pedococcus badiiscoriae</name>
    <dbReference type="NCBI Taxonomy" id="642776"/>
    <lineage>
        <taxon>Bacteria</taxon>
        <taxon>Bacillati</taxon>
        <taxon>Actinomycetota</taxon>
        <taxon>Actinomycetes</taxon>
        <taxon>Micrococcales</taxon>
        <taxon>Intrasporangiaceae</taxon>
        <taxon>Pedococcus</taxon>
    </lineage>
</organism>
<dbReference type="GO" id="GO:0003700">
    <property type="term" value="F:DNA-binding transcription factor activity"/>
    <property type="evidence" value="ECO:0007669"/>
    <property type="project" value="InterPro"/>
</dbReference>
<dbReference type="PROSITE" id="PS50995">
    <property type="entry name" value="HTH_MARR_2"/>
    <property type="match status" value="1"/>
</dbReference>
<name>A0A852WIJ6_9MICO</name>
<keyword evidence="4" id="KW-1185">Reference proteome</keyword>
<gene>
    <name evidence="3" type="ORF">BJ986_000961</name>
</gene>
<dbReference type="SMART" id="SM00347">
    <property type="entry name" value="HTH_MARR"/>
    <property type="match status" value="1"/>
</dbReference>
<accession>A0A852WIJ6</accession>
<keyword evidence="3" id="KW-0238">DNA-binding</keyword>